<feature type="transmembrane region" description="Helical" evidence="1">
    <location>
        <begin position="39"/>
        <end position="63"/>
    </location>
</feature>
<feature type="transmembrane region" description="Helical" evidence="1">
    <location>
        <begin position="108"/>
        <end position="130"/>
    </location>
</feature>
<evidence type="ECO:0000313" key="3">
    <source>
        <dbReference type="Proteomes" id="UP000824025"/>
    </source>
</evidence>
<reference evidence="2" key="1">
    <citation type="journal article" date="2021" name="PeerJ">
        <title>Extensive microbial diversity within the chicken gut microbiome revealed by metagenomics and culture.</title>
        <authorList>
            <person name="Gilroy R."/>
            <person name="Ravi A."/>
            <person name="Getino M."/>
            <person name="Pursley I."/>
            <person name="Horton D.L."/>
            <person name="Alikhan N.F."/>
            <person name="Baker D."/>
            <person name="Gharbi K."/>
            <person name="Hall N."/>
            <person name="Watson M."/>
            <person name="Adriaenssens E.M."/>
            <person name="Foster-Nyarko E."/>
            <person name="Jarju S."/>
            <person name="Secka A."/>
            <person name="Antonio M."/>
            <person name="Oren A."/>
            <person name="Chaudhuri R.R."/>
            <person name="La Ragione R."/>
            <person name="Hildebrand F."/>
            <person name="Pallen M.J."/>
        </authorList>
    </citation>
    <scope>NUCLEOTIDE SEQUENCE</scope>
    <source>
        <strain evidence="2">CHK192-19661</strain>
    </source>
</reference>
<name>A0A9D2IHY1_9FIRM</name>
<comment type="caution">
    <text evidence="2">The sequence shown here is derived from an EMBL/GenBank/DDBJ whole genome shotgun (WGS) entry which is preliminary data.</text>
</comment>
<protein>
    <submittedName>
        <fullName evidence="2">Uncharacterized protein</fullName>
    </submittedName>
</protein>
<feature type="transmembrane region" description="Helical" evidence="1">
    <location>
        <begin position="84"/>
        <end position="102"/>
    </location>
</feature>
<gene>
    <name evidence="2" type="ORF">H9726_04340</name>
</gene>
<proteinExistence type="predicted"/>
<feature type="transmembrane region" description="Helical" evidence="1">
    <location>
        <begin position="12"/>
        <end position="33"/>
    </location>
</feature>
<evidence type="ECO:0000256" key="1">
    <source>
        <dbReference type="SAM" id="Phobius"/>
    </source>
</evidence>
<organism evidence="2 3">
    <name type="scientific">Candidatus Borkfalkia avicola</name>
    <dbReference type="NCBI Taxonomy" id="2838503"/>
    <lineage>
        <taxon>Bacteria</taxon>
        <taxon>Bacillati</taxon>
        <taxon>Bacillota</taxon>
        <taxon>Clostridia</taxon>
        <taxon>Christensenellales</taxon>
        <taxon>Christensenellaceae</taxon>
        <taxon>Candidatus Borkfalkia</taxon>
    </lineage>
</organism>
<keyword evidence="1" id="KW-1133">Transmembrane helix</keyword>
<accession>A0A9D2IHY1</accession>
<dbReference type="AlphaFoldDB" id="A0A9D2IHY1"/>
<dbReference type="Proteomes" id="UP000824025">
    <property type="component" value="Unassembled WGS sequence"/>
</dbReference>
<sequence length="187" mass="20839">MGFRTKIKKSRFILSCVFLAGYTAYTVYAVYYYRTFANALSIALLVLIAVAFALSATITFLSYRINLKDAPRPKLHRFIKMAKYLAQLASTAISLSLVLSAVHDTNVFSLIMAAVSVPFLIWGFFVNVIVEYFDRKFIRGFGKKVYIPAKPLDDEGNEIDMTRAIAEINGVSAAKKAAGKNSRGKRI</sequence>
<keyword evidence="1" id="KW-0472">Membrane</keyword>
<evidence type="ECO:0000313" key="2">
    <source>
        <dbReference type="EMBL" id="HIZ09700.1"/>
    </source>
</evidence>
<reference evidence="2" key="2">
    <citation type="submission" date="2021-04" db="EMBL/GenBank/DDBJ databases">
        <authorList>
            <person name="Gilroy R."/>
        </authorList>
    </citation>
    <scope>NUCLEOTIDE SEQUENCE</scope>
    <source>
        <strain evidence="2">CHK192-19661</strain>
    </source>
</reference>
<dbReference type="EMBL" id="DXCF01000021">
    <property type="protein sequence ID" value="HIZ09700.1"/>
    <property type="molecule type" value="Genomic_DNA"/>
</dbReference>
<keyword evidence="1" id="KW-0812">Transmembrane</keyword>